<dbReference type="Gene3D" id="3.40.50.360">
    <property type="match status" value="1"/>
</dbReference>
<dbReference type="PANTHER" id="PTHR30543:SF21">
    <property type="entry name" value="NAD(P)H-DEPENDENT FMN REDUCTASE LOT6"/>
    <property type="match status" value="1"/>
</dbReference>
<evidence type="ECO:0000313" key="3">
    <source>
        <dbReference type="Proteomes" id="UP001180840"/>
    </source>
</evidence>
<proteinExistence type="predicted"/>
<dbReference type="EMBL" id="JAVDXZ010000001">
    <property type="protein sequence ID" value="MDR7329816.1"/>
    <property type="molecule type" value="Genomic_DNA"/>
</dbReference>
<name>A0ABU1ZY28_9CORY</name>
<organism evidence="2 3">
    <name type="scientific">Corynebacterium guangdongense</name>
    <dbReference type="NCBI Taxonomy" id="1783348"/>
    <lineage>
        <taxon>Bacteria</taxon>
        <taxon>Bacillati</taxon>
        <taxon>Actinomycetota</taxon>
        <taxon>Actinomycetes</taxon>
        <taxon>Mycobacteriales</taxon>
        <taxon>Corynebacteriaceae</taxon>
        <taxon>Corynebacterium</taxon>
    </lineage>
</organism>
<dbReference type="SUPFAM" id="SSF52218">
    <property type="entry name" value="Flavoproteins"/>
    <property type="match status" value="1"/>
</dbReference>
<dbReference type="InterPro" id="IPR029039">
    <property type="entry name" value="Flavoprotein-like_sf"/>
</dbReference>
<feature type="domain" description="NADPH-dependent FMN reductase-like" evidence="1">
    <location>
        <begin position="2"/>
        <end position="145"/>
    </location>
</feature>
<evidence type="ECO:0000313" key="2">
    <source>
        <dbReference type="EMBL" id="MDR7329816.1"/>
    </source>
</evidence>
<reference evidence="2" key="1">
    <citation type="submission" date="2023-07" db="EMBL/GenBank/DDBJ databases">
        <title>Sequencing the genomes of 1000 actinobacteria strains.</title>
        <authorList>
            <person name="Klenk H.-P."/>
        </authorList>
    </citation>
    <scope>NUCLEOTIDE SEQUENCE</scope>
    <source>
        <strain evidence="2">DSM 107476</strain>
    </source>
</reference>
<gene>
    <name evidence="2" type="ORF">J2S39_001492</name>
</gene>
<keyword evidence="3" id="KW-1185">Reference proteome</keyword>
<dbReference type="InterPro" id="IPR050712">
    <property type="entry name" value="NAD(P)H-dep_reductase"/>
</dbReference>
<dbReference type="PANTHER" id="PTHR30543">
    <property type="entry name" value="CHROMATE REDUCTASE"/>
    <property type="match status" value="1"/>
</dbReference>
<dbReference type="Proteomes" id="UP001180840">
    <property type="component" value="Unassembled WGS sequence"/>
</dbReference>
<evidence type="ECO:0000259" key="1">
    <source>
        <dbReference type="Pfam" id="PF03358"/>
    </source>
</evidence>
<comment type="caution">
    <text evidence="2">The sequence shown here is derived from an EMBL/GenBank/DDBJ whole genome shotgun (WGS) entry which is preliminary data.</text>
</comment>
<dbReference type="Pfam" id="PF03358">
    <property type="entry name" value="FMN_red"/>
    <property type="match status" value="1"/>
</dbReference>
<dbReference type="RefSeq" id="WP_290194935.1">
    <property type="nucleotide sequence ID" value="NZ_CP047654.1"/>
</dbReference>
<sequence>MTKIAIVTGTTRTGRNNRQVAEWVYNAAVARGGAEFELVDIADYKLPLLGEELSAEEQEKANANIAAFSAKMAEADGYVFITAEYNHSPAPALTNALAYLRDEVSNKAAGLVGYGSAMGARAVEHLRGILSEFQIAHVQKQGMFSLFTDFEEFSTFKPTEMQAASVEPMLEQTIAWTEALIPVRQRALATVNA</sequence>
<protein>
    <submittedName>
        <fullName evidence="2">NAD(P)H-dependent FMN reductase</fullName>
    </submittedName>
</protein>
<dbReference type="InterPro" id="IPR005025">
    <property type="entry name" value="FMN_Rdtase-like_dom"/>
</dbReference>
<accession>A0ABU1ZY28</accession>